<dbReference type="PANTHER" id="PTHR31807">
    <property type="entry name" value="AUGMIN FAMILY MEMBER"/>
    <property type="match status" value="1"/>
</dbReference>
<feature type="region of interest" description="Disordered" evidence="2">
    <location>
        <begin position="191"/>
        <end position="227"/>
    </location>
</feature>
<accession>A0A9E7HBP4</accession>
<dbReference type="EMBL" id="CP097510">
    <property type="protein sequence ID" value="URE28348.1"/>
    <property type="molecule type" value="Genomic_DNA"/>
</dbReference>
<dbReference type="GO" id="GO:0051225">
    <property type="term" value="P:spindle assembly"/>
    <property type="evidence" value="ECO:0007669"/>
    <property type="project" value="TreeGrafter"/>
</dbReference>
<evidence type="ECO:0000256" key="2">
    <source>
        <dbReference type="SAM" id="MobiDB-lite"/>
    </source>
</evidence>
<dbReference type="InterPro" id="IPR007573">
    <property type="entry name" value="QWRF"/>
</dbReference>
<feature type="region of interest" description="Disordered" evidence="2">
    <location>
        <begin position="300"/>
        <end position="338"/>
    </location>
</feature>
<feature type="region of interest" description="Disordered" evidence="2">
    <location>
        <begin position="387"/>
        <end position="424"/>
    </location>
</feature>
<dbReference type="OrthoDB" id="1924320at2759"/>
<sequence length="651" mass="69674">MVVVAAAAARTSCPRTQKKAPNPFPSLRHRDPTSSTRPPLSPSEKDNAAGPKRPRAKEINSRYLAFSSSSSASAAKGGSFSSAPASSSSKGASFSSSSCSASTASSSSSSSTATSSPRRFRSPLPASRPSTPAALPKTCMPNRSKSVDRARPGSSATPRAAHNPATLSSAARALRTTTRSLSVSFQGESFSYQSSKIGPTSPSPKNRKPTPERRGPTAPAATPARSCFKLENSRPFDSHHRWPAATSQQLNSLTRSLDCSVGEKDSFLAAVRSLRQSMALNEGARRASFDGGDFSLSVDTDSLSTGSNSGTHESINLPPRRRVTPHGTVTPSRLLQEKGHRLHRLPDPGTQQPSPNLKSVASSKFVPAKKTLVNGLLSSPFVAAYSHHGSVRPSSPGKPSATSPGGMPGVQRASTSPAKSSSTVLLPGNAPSIFSFASDIKRGKNGESRIEDAHQLRLLYNRYLQWRWVNAQVHDTFLVQKLTAEKYLSNVWMTTTKMHEPIAIKKLKVQTDRQHVKLRSILKAHMSNLEEWSLIDHDHSIALSGILGALKTSTIRLPVVNGAKVDFQEVRNAVGSAIDVMQAIGTSIYTLLSKVEGRSSIMSELAELATKEQTLMDQCKDLLSMVSAMHVKQCSLFGHVIQMSGPSLIQL</sequence>
<dbReference type="PANTHER" id="PTHR31807:SF2">
    <property type="entry name" value="PROTEIN SNOWY COTYLEDON 3"/>
    <property type="match status" value="1"/>
</dbReference>
<dbReference type="GO" id="GO:0005737">
    <property type="term" value="C:cytoplasm"/>
    <property type="evidence" value="ECO:0007669"/>
    <property type="project" value="TreeGrafter"/>
</dbReference>
<feature type="compositionally biased region" description="Polar residues" evidence="2">
    <location>
        <begin position="191"/>
        <end position="204"/>
    </location>
</feature>
<dbReference type="Pfam" id="PF04484">
    <property type="entry name" value="QWRF"/>
    <property type="match status" value="1"/>
</dbReference>
<evidence type="ECO:0000256" key="1">
    <source>
        <dbReference type="ARBA" id="ARBA00010016"/>
    </source>
</evidence>
<proteinExistence type="inferred from homology"/>
<feature type="compositionally biased region" description="Low complexity" evidence="2">
    <location>
        <begin position="216"/>
        <end position="225"/>
    </location>
</feature>
<feature type="compositionally biased region" description="Low complexity" evidence="2">
    <location>
        <begin position="65"/>
        <end position="116"/>
    </location>
</feature>
<organism evidence="3 4">
    <name type="scientific">Musa troglodytarum</name>
    <name type="common">fe'i banana</name>
    <dbReference type="NCBI Taxonomy" id="320322"/>
    <lineage>
        <taxon>Eukaryota</taxon>
        <taxon>Viridiplantae</taxon>
        <taxon>Streptophyta</taxon>
        <taxon>Embryophyta</taxon>
        <taxon>Tracheophyta</taxon>
        <taxon>Spermatophyta</taxon>
        <taxon>Magnoliopsida</taxon>
        <taxon>Liliopsida</taxon>
        <taxon>Zingiberales</taxon>
        <taxon>Musaceae</taxon>
        <taxon>Musa</taxon>
    </lineage>
</organism>
<dbReference type="GO" id="GO:0008017">
    <property type="term" value="F:microtubule binding"/>
    <property type="evidence" value="ECO:0007669"/>
    <property type="project" value="TreeGrafter"/>
</dbReference>
<reference evidence="3" key="1">
    <citation type="submission" date="2022-05" db="EMBL/GenBank/DDBJ databases">
        <title>The Musa troglodytarum L. genome provides insights into the mechanism of non-climacteric behaviour and enrichment of carotenoids.</title>
        <authorList>
            <person name="Wang J."/>
        </authorList>
    </citation>
    <scope>NUCLEOTIDE SEQUENCE</scope>
    <source>
        <tissue evidence="3">Leaf</tissue>
    </source>
</reference>
<comment type="similarity">
    <text evidence="1">Belongs to the QWRF family.</text>
</comment>
<keyword evidence="4" id="KW-1185">Reference proteome</keyword>
<gene>
    <name evidence="3" type="ORF">MUK42_06496</name>
</gene>
<feature type="region of interest" description="Disordered" evidence="2">
    <location>
        <begin position="1"/>
        <end position="167"/>
    </location>
</feature>
<evidence type="ECO:0000313" key="4">
    <source>
        <dbReference type="Proteomes" id="UP001055439"/>
    </source>
</evidence>
<dbReference type="GO" id="GO:0005880">
    <property type="term" value="C:nuclear microtubule"/>
    <property type="evidence" value="ECO:0007669"/>
    <property type="project" value="TreeGrafter"/>
</dbReference>
<dbReference type="Proteomes" id="UP001055439">
    <property type="component" value="Chromosome 8"/>
</dbReference>
<name>A0A9E7HBP4_9LILI</name>
<feature type="compositionally biased region" description="Polar residues" evidence="2">
    <location>
        <begin position="412"/>
        <end position="424"/>
    </location>
</feature>
<evidence type="ECO:0000313" key="3">
    <source>
        <dbReference type="EMBL" id="URE28348.1"/>
    </source>
</evidence>
<feature type="compositionally biased region" description="Polar residues" evidence="2">
    <location>
        <begin position="300"/>
        <end position="314"/>
    </location>
</feature>
<dbReference type="AlphaFoldDB" id="A0A9E7HBP4"/>
<protein>
    <submittedName>
        <fullName evidence="3">Uncharacterized protein</fullName>
    </submittedName>
</protein>